<keyword evidence="1" id="KW-0812">Transmembrane</keyword>
<proteinExistence type="predicted"/>
<feature type="transmembrane region" description="Helical" evidence="1">
    <location>
        <begin position="71"/>
        <end position="90"/>
    </location>
</feature>
<dbReference type="AlphaFoldDB" id="A0A084JXU4"/>
<protein>
    <recommendedName>
        <fullName evidence="4">DoxX family protein</fullName>
    </recommendedName>
</protein>
<gene>
    <name evidence="2" type="ORF">IL45_06155</name>
</gene>
<feature type="transmembrane region" description="Helical" evidence="1">
    <location>
        <begin position="7"/>
        <end position="26"/>
    </location>
</feature>
<evidence type="ECO:0000313" key="2">
    <source>
        <dbReference type="EMBL" id="KEZ93778.1"/>
    </source>
</evidence>
<feature type="transmembrane region" description="Helical" evidence="1">
    <location>
        <begin position="46"/>
        <end position="66"/>
    </location>
</feature>
<evidence type="ECO:0000256" key="1">
    <source>
        <dbReference type="SAM" id="Phobius"/>
    </source>
</evidence>
<name>A0A084JXU4_NONUL</name>
<sequence>MLSSKSLVILTKFMAIYAAFHIITVLGKTYVDSLSEESTIVDTYQLPIYIVAGIHFIMLLICGAMLMTKKYYWLVTVACIVISLYTRFFFEDIVTWVN</sequence>
<evidence type="ECO:0000313" key="3">
    <source>
        <dbReference type="Proteomes" id="UP000028531"/>
    </source>
</evidence>
<keyword evidence="1" id="KW-0472">Membrane</keyword>
<reference evidence="2 3" key="1">
    <citation type="submission" date="2014-07" db="EMBL/GenBank/DDBJ databases">
        <title>Draft genome sequence of Nonlabens ulvanivorans, an ulvan degrading bacterium.</title>
        <authorList>
            <person name="Kopel M."/>
            <person name="Helbert W."/>
            <person name="Henrissat B."/>
            <person name="Doniger T."/>
            <person name="Banin E."/>
        </authorList>
    </citation>
    <scope>NUCLEOTIDE SEQUENCE [LARGE SCALE GENOMIC DNA]</scope>
    <source>
        <strain evidence="2 3">PLR</strain>
    </source>
</reference>
<comment type="caution">
    <text evidence="2">The sequence shown here is derived from an EMBL/GenBank/DDBJ whole genome shotgun (WGS) entry which is preliminary data.</text>
</comment>
<keyword evidence="1" id="KW-1133">Transmembrane helix</keyword>
<organism evidence="2 3">
    <name type="scientific">Nonlabens ulvanivorans</name>
    <name type="common">Persicivirga ulvanivorans</name>
    <dbReference type="NCBI Taxonomy" id="906888"/>
    <lineage>
        <taxon>Bacteria</taxon>
        <taxon>Pseudomonadati</taxon>
        <taxon>Bacteroidota</taxon>
        <taxon>Flavobacteriia</taxon>
        <taxon>Flavobacteriales</taxon>
        <taxon>Flavobacteriaceae</taxon>
        <taxon>Nonlabens</taxon>
    </lineage>
</organism>
<accession>A0A084JXU4</accession>
<dbReference type="EMBL" id="JPJI01000026">
    <property type="protein sequence ID" value="KEZ93778.1"/>
    <property type="molecule type" value="Genomic_DNA"/>
</dbReference>
<dbReference type="Proteomes" id="UP000028531">
    <property type="component" value="Unassembled WGS sequence"/>
</dbReference>
<evidence type="ECO:0008006" key="4">
    <source>
        <dbReference type="Google" id="ProtNLM"/>
    </source>
</evidence>